<evidence type="ECO:0000256" key="4">
    <source>
        <dbReference type="ARBA" id="ARBA00022723"/>
    </source>
</evidence>
<proteinExistence type="predicted"/>
<evidence type="ECO:0000256" key="7">
    <source>
        <dbReference type="ARBA" id="ARBA00022842"/>
    </source>
</evidence>
<evidence type="ECO:0000256" key="6">
    <source>
        <dbReference type="ARBA" id="ARBA00022801"/>
    </source>
</evidence>
<keyword evidence="6" id="KW-0378">Hydrolase</keyword>
<dbReference type="Proteomes" id="UP001144036">
    <property type="component" value="Unassembled WGS sequence"/>
</dbReference>
<feature type="domain" description="Endonuclease/exonuclease/phosphatase" evidence="9">
    <location>
        <begin position="7"/>
        <end position="221"/>
    </location>
</feature>
<evidence type="ECO:0000256" key="2">
    <source>
        <dbReference type="ARBA" id="ARBA00001946"/>
    </source>
</evidence>
<keyword evidence="4" id="KW-0479">Metal-binding</keyword>
<dbReference type="Gene3D" id="3.60.10.10">
    <property type="entry name" value="Endonuclease/exonuclease/phosphatase"/>
    <property type="match status" value="1"/>
</dbReference>
<sequence length="232" mass="24245">MTELRVGTYNLRGLRDDVPALVRVLTAMRADLICLQEAPRLAGWRARCERLAARCGLRLVAGQGVAGVAVLAAPRVRSLHAESGLLRVFLGLEPRGLAVAVVEVGGAPLAVASVHLDLDGRARLHHAAEAMARVRRVAAPYGAPVVLGGDLNESPHQPAWRYLAGQLTDCYAAAPRGDGLTFTARRPGHRIDGVFAAPGIQVLSCGGVDAPGADLAAATDHLPVVAHLRLAG</sequence>
<organism evidence="10 11">
    <name type="scientific">Nonomuraea corallina</name>
    <dbReference type="NCBI Taxonomy" id="2989783"/>
    <lineage>
        <taxon>Bacteria</taxon>
        <taxon>Bacillati</taxon>
        <taxon>Actinomycetota</taxon>
        <taxon>Actinomycetes</taxon>
        <taxon>Streptosporangiales</taxon>
        <taxon>Streptosporangiaceae</taxon>
        <taxon>Nonomuraea</taxon>
    </lineage>
</organism>
<dbReference type="EMBL" id="JAPNNL010000047">
    <property type="protein sequence ID" value="MDA0634645.1"/>
    <property type="molecule type" value="Genomic_DNA"/>
</dbReference>
<comment type="cofactor">
    <cofactor evidence="1">
        <name>Mn(2+)</name>
        <dbReference type="ChEBI" id="CHEBI:29035"/>
    </cofactor>
</comment>
<dbReference type="Pfam" id="PF03372">
    <property type="entry name" value="Exo_endo_phos"/>
    <property type="match status" value="1"/>
</dbReference>
<gene>
    <name evidence="10" type="ORF">OUY22_14575</name>
</gene>
<reference evidence="10" key="1">
    <citation type="submission" date="2022-11" db="EMBL/GenBank/DDBJ databases">
        <title>Nonomuraea corallina sp. nov., a new species of the genus Nonomuraea isolated from sea side sediment in Thai sea.</title>
        <authorList>
            <person name="Ngamcharungchit C."/>
            <person name="Matsumoto A."/>
            <person name="Suriyachadkun C."/>
            <person name="Panbangred W."/>
            <person name="Inahashi Y."/>
            <person name="Intra B."/>
        </authorList>
    </citation>
    <scope>NUCLEOTIDE SEQUENCE</scope>
    <source>
        <strain evidence="10">MCN248</strain>
    </source>
</reference>
<dbReference type="GO" id="GO:0004519">
    <property type="term" value="F:endonuclease activity"/>
    <property type="evidence" value="ECO:0007669"/>
    <property type="project" value="UniProtKB-KW"/>
</dbReference>
<evidence type="ECO:0000256" key="1">
    <source>
        <dbReference type="ARBA" id="ARBA00001936"/>
    </source>
</evidence>
<keyword evidence="8" id="KW-0234">DNA repair</keyword>
<evidence type="ECO:0000313" key="11">
    <source>
        <dbReference type="Proteomes" id="UP001144036"/>
    </source>
</evidence>
<keyword evidence="3" id="KW-0540">Nuclease</keyword>
<protein>
    <submittedName>
        <fullName evidence="10">Endonuclease/exonuclease/phosphatase family protein</fullName>
    </submittedName>
</protein>
<evidence type="ECO:0000259" key="9">
    <source>
        <dbReference type="Pfam" id="PF03372"/>
    </source>
</evidence>
<dbReference type="PANTHER" id="PTHR15822">
    <property type="entry name" value="TRAF AND TNF RECEPTOR-ASSOCIATED PROTEIN"/>
    <property type="match status" value="1"/>
</dbReference>
<evidence type="ECO:0000256" key="8">
    <source>
        <dbReference type="ARBA" id="ARBA00023204"/>
    </source>
</evidence>
<dbReference type="InterPro" id="IPR051547">
    <property type="entry name" value="TDP2-like"/>
</dbReference>
<comment type="cofactor">
    <cofactor evidence="2">
        <name>Mg(2+)</name>
        <dbReference type="ChEBI" id="CHEBI:18420"/>
    </cofactor>
</comment>
<dbReference type="InterPro" id="IPR005135">
    <property type="entry name" value="Endo/exonuclease/phosphatase"/>
</dbReference>
<dbReference type="InterPro" id="IPR036691">
    <property type="entry name" value="Endo/exonu/phosph_ase_sf"/>
</dbReference>
<accession>A0ABT4SBW5</accession>
<dbReference type="RefSeq" id="WP_270155464.1">
    <property type="nucleotide sequence ID" value="NZ_JAPNNL010000047.1"/>
</dbReference>
<keyword evidence="5" id="KW-0227">DNA damage</keyword>
<dbReference type="PANTHER" id="PTHR15822:SF4">
    <property type="entry name" value="TYROSYL-DNA PHOSPHODIESTERASE 2"/>
    <property type="match status" value="1"/>
</dbReference>
<keyword evidence="7" id="KW-0460">Magnesium</keyword>
<keyword evidence="11" id="KW-1185">Reference proteome</keyword>
<name>A0ABT4SBW5_9ACTN</name>
<evidence type="ECO:0000256" key="3">
    <source>
        <dbReference type="ARBA" id="ARBA00022722"/>
    </source>
</evidence>
<dbReference type="SUPFAM" id="SSF56219">
    <property type="entry name" value="DNase I-like"/>
    <property type="match status" value="1"/>
</dbReference>
<evidence type="ECO:0000313" key="10">
    <source>
        <dbReference type="EMBL" id="MDA0634645.1"/>
    </source>
</evidence>
<comment type="caution">
    <text evidence="10">The sequence shown here is derived from an EMBL/GenBank/DDBJ whole genome shotgun (WGS) entry which is preliminary data.</text>
</comment>
<keyword evidence="10" id="KW-0255">Endonuclease</keyword>
<evidence type="ECO:0000256" key="5">
    <source>
        <dbReference type="ARBA" id="ARBA00022763"/>
    </source>
</evidence>